<evidence type="ECO:0000313" key="1">
    <source>
        <dbReference type="EMBL" id="SHG17100.1"/>
    </source>
</evidence>
<reference evidence="1 2" key="1">
    <citation type="submission" date="2016-11" db="EMBL/GenBank/DDBJ databases">
        <authorList>
            <person name="Jaros S."/>
            <person name="Januszkiewicz K."/>
            <person name="Wedrychowicz H."/>
        </authorList>
    </citation>
    <scope>NUCLEOTIDE SEQUENCE [LARGE SCALE GENOMIC DNA]</scope>
    <source>
        <strain evidence="1 2">GAS138</strain>
    </source>
</reference>
<dbReference type="AlphaFoldDB" id="A0A1M5HMD5"/>
<accession>A0A1M5HMD5</accession>
<sequence length="70" mass="8177">MERFVNTANIGLYRRLVSESRLDPSSDQQRHKMLLTLLAEEIAKDRKPIDRVAVSYRVKDGRLVPKDQRP</sequence>
<proteinExistence type="predicted"/>
<dbReference type="EMBL" id="LT670817">
    <property type="protein sequence ID" value="SHG17100.1"/>
    <property type="molecule type" value="Genomic_DNA"/>
</dbReference>
<gene>
    <name evidence="1" type="ORF">SAMN05443248_0542</name>
</gene>
<organism evidence="1 2">
    <name type="scientific">Bradyrhizobium erythrophlei</name>
    <dbReference type="NCBI Taxonomy" id="1437360"/>
    <lineage>
        <taxon>Bacteria</taxon>
        <taxon>Pseudomonadati</taxon>
        <taxon>Pseudomonadota</taxon>
        <taxon>Alphaproteobacteria</taxon>
        <taxon>Hyphomicrobiales</taxon>
        <taxon>Nitrobacteraceae</taxon>
        <taxon>Bradyrhizobium</taxon>
    </lineage>
</organism>
<dbReference type="Proteomes" id="UP000189796">
    <property type="component" value="Chromosome I"/>
</dbReference>
<protein>
    <submittedName>
        <fullName evidence="1">Uncharacterized protein</fullName>
    </submittedName>
</protein>
<dbReference type="OrthoDB" id="8247528at2"/>
<name>A0A1M5HMD5_9BRAD</name>
<dbReference type="RefSeq" id="WP_154071962.1">
    <property type="nucleotide sequence ID" value="NZ_LT670817.1"/>
</dbReference>
<evidence type="ECO:0000313" key="2">
    <source>
        <dbReference type="Proteomes" id="UP000189796"/>
    </source>
</evidence>